<evidence type="ECO:0000256" key="6">
    <source>
        <dbReference type="ARBA" id="ARBA00023014"/>
    </source>
</evidence>
<evidence type="ECO:0000256" key="1">
    <source>
        <dbReference type="ARBA" id="ARBA00001966"/>
    </source>
</evidence>
<evidence type="ECO:0000256" key="5">
    <source>
        <dbReference type="ARBA" id="ARBA00023004"/>
    </source>
</evidence>
<dbReference type="SFLD" id="SFLDG01086">
    <property type="entry name" value="elongater_protein-like"/>
    <property type="match status" value="1"/>
</dbReference>
<dbReference type="PANTHER" id="PTHR11135:SF1">
    <property type="entry name" value="PROTEIN YHCC"/>
    <property type="match status" value="1"/>
</dbReference>
<dbReference type="KEGG" id="cfon:HZU75_02155"/>
<dbReference type="SUPFAM" id="SSF102114">
    <property type="entry name" value="Radical SAM enzymes"/>
    <property type="match status" value="1"/>
</dbReference>
<comment type="cofactor">
    <cofactor evidence="1">
        <name>[4Fe-4S] cluster</name>
        <dbReference type="ChEBI" id="CHEBI:49883"/>
    </cofactor>
</comment>
<dbReference type="SFLD" id="SFLDS00029">
    <property type="entry name" value="Radical_SAM"/>
    <property type="match status" value="1"/>
</dbReference>
<keyword evidence="5" id="KW-0408">Iron</keyword>
<dbReference type="InterPro" id="IPR032432">
    <property type="entry name" value="Radical_SAM_C"/>
</dbReference>
<name>A0A7D5V826_9NEIS</name>
<dbReference type="InterPro" id="IPR058240">
    <property type="entry name" value="rSAM_sf"/>
</dbReference>
<evidence type="ECO:0000259" key="7">
    <source>
        <dbReference type="PROSITE" id="PS51918"/>
    </source>
</evidence>
<dbReference type="EMBL" id="CP058952">
    <property type="protein sequence ID" value="QLI80435.1"/>
    <property type="molecule type" value="Genomic_DNA"/>
</dbReference>
<reference evidence="8 9" key="1">
    <citation type="journal article" date="2016" name="Int. J. Syst. Evol. Microbiol.">
        <title>Chitinibacter fontanus sp. nov., isolated from a spring.</title>
        <authorList>
            <person name="Sheu S.Y."/>
            <person name="Li Y.S."/>
            <person name="Young C.C."/>
            <person name="Chen W.M."/>
        </authorList>
    </citation>
    <scope>NUCLEOTIDE SEQUENCE [LARGE SCALE GENOMIC DNA]</scope>
    <source>
        <strain evidence="8 9">STM-7</strain>
    </source>
</reference>
<proteinExistence type="predicted"/>
<keyword evidence="2" id="KW-0004">4Fe-4S</keyword>
<dbReference type="InterPro" id="IPR005911">
    <property type="entry name" value="YhcC-like"/>
</dbReference>
<keyword evidence="6" id="KW-0411">Iron-sulfur</keyword>
<dbReference type="Gene3D" id="3.80.30.20">
    <property type="entry name" value="tm_1862 like domain"/>
    <property type="match status" value="1"/>
</dbReference>
<evidence type="ECO:0000313" key="9">
    <source>
        <dbReference type="Proteomes" id="UP000510822"/>
    </source>
</evidence>
<keyword evidence="4" id="KW-0479">Metal-binding</keyword>
<evidence type="ECO:0000256" key="4">
    <source>
        <dbReference type="ARBA" id="ARBA00022723"/>
    </source>
</evidence>
<gene>
    <name evidence="8" type="ORF">HZU75_02155</name>
</gene>
<dbReference type="NCBIfam" id="TIGR01212">
    <property type="entry name" value="TIGR01212 family radical SAM protein"/>
    <property type="match status" value="1"/>
</dbReference>
<dbReference type="Pfam" id="PF16199">
    <property type="entry name" value="Radical_SAM_C"/>
    <property type="match status" value="1"/>
</dbReference>
<protein>
    <submittedName>
        <fullName evidence="8">TIGR01212 family radical SAM protein</fullName>
    </submittedName>
</protein>
<dbReference type="Proteomes" id="UP000510822">
    <property type="component" value="Chromosome"/>
</dbReference>
<dbReference type="RefSeq" id="WP_180307575.1">
    <property type="nucleotide sequence ID" value="NZ_CP058952.1"/>
</dbReference>
<feature type="domain" description="Radical SAM core" evidence="7">
    <location>
        <begin position="26"/>
        <end position="271"/>
    </location>
</feature>
<dbReference type="CDD" id="cd01335">
    <property type="entry name" value="Radical_SAM"/>
    <property type="match status" value="1"/>
</dbReference>
<dbReference type="InterPro" id="IPR007197">
    <property type="entry name" value="rSAM"/>
</dbReference>
<dbReference type="GO" id="GO:0046872">
    <property type="term" value="F:metal ion binding"/>
    <property type="evidence" value="ECO:0007669"/>
    <property type="project" value="UniProtKB-KW"/>
</dbReference>
<dbReference type="InterPro" id="IPR006638">
    <property type="entry name" value="Elp3/MiaA/NifB-like_rSAM"/>
</dbReference>
<sequence>MLAFTATSHSDQARRYLSWIDLSKQTHGGRVQKVSVTAGFSCPNRDGSKGIGGCTFCNNAGFTPGYARDNKDDIRMQLDTGLEFLKRRYPRTVRWVAYFQAYSNTYGEQQQLIKTYQTALAHPDISGLVIGTRPDCVSNELLDYLAQLSQHHLIELELGLESTNDAALRRVNRGHDYACSVDAIERAAARGLSVSAHLMFGLPGESRSSMLDGAKLLSALPLASLKLHQLQVVKGTRLANAWRKNPASVPLLTQKEYLELLADFIEHLNPNIAIQRVGSEVPPSLRLAPDWSLRLSELAPLLTQTLQQRNSWHGRLWQAT</sequence>
<accession>A0A7D5V826</accession>
<dbReference type="SFLD" id="SFLDG01091">
    <property type="entry name" value="uncharacterized_CHP01210-like"/>
    <property type="match status" value="1"/>
</dbReference>
<dbReference type="InterPro" id="IPR023404">
    <property type="entry name" value="rSAM_horseshoe"/>
</dbReference>
<keyword evidence="9" id="KW-1185">Reference proteome</keyword>
<dbReference type="PROSITE" id="PS51918">
    <property type="entry name" value="RADICAL_SAM"/>
    <property type="match status" value="1"/>
</dbReference>
<organism evidence="8 9">
    <name type="scientific">Chitinibacter fontanus</name>
    <dbReference type="NCBI Taxonomy" id="1737446"/>
    <lineage>
        <taxon>Bacteria</taxon>
        <taxon>Pseudomonadati</taxon>
        <taxon>Pseudomonadota</taxon>
        <taxon>Betaproteobacteria</taxon>
        <taxon>Neisseriales</taxon>
        <taxon>Chitinibacteraceae</taxon>
        <taxon>Chitinibacter</taxon>
    </lineage>
</organism>
<dbReference type="Pfam" id="PF04055">
    <property type="entry name" value="Radical_SAM"/>
    <property type="match status" value="1"/>
</dbReference>
<dbReference type="SMART" id="SM00729">
    <property type="entry name" value="Elp3"/>
    <property type="match status" value="1"/>
</dbReference>
<dbReference type="GO" id="GO:0003824">
    <property type="term" value="F:catalytic activity"/>
    <property type="evidence" value="ECO:0007669"/>
    <property type="project" value="InterPro"/>
</dbReference>
<dbReference type="InterPro" id="IPR039661">
    <property type="entry name" value="ELP3"/>
</dbReference>
<evidence type="ECO:0000256" key="2">
    <source>
        <dbReference type="ARBA" id="ARBA00022485"/>
    </source>
</evidence>
<dbReference type="GO" id="GO:0051539">
    <property type="term" value="F:4 iron, 4 sulfur cluster binding"/>
    <property type="evidence" value="ECO:0007669"/>
    <property type="project" value="UniProtKB-KW"/>
</dbReference>
<evidence type="ECO:0000313" key="8">
    <source>
        <dbReference type="EMBL" id="QLI80435.1"/>
    </source>
</evidence>
<evidence type="ECO:0000256" key="3">
    <source>
        <dbReference type="ARBA" id="ARBA00022691"/>
    </source>
</evidence>
<dbReference type="AlphaFoldDB" id="A0A7D5V826"/>
<dbReference type="PANTHER" id="PTHR11135">
    <property type="entry name" value="HISTONE ACETYLTRANSFERASE-RELATED"/>
    <property type="match status" value="1"/>
</dbReference>
<keyword evidence="3" id="KW-0949">S-adenosyl-L-methionine</keyword>